<evidence type="ECO:0000256" key="2">
    <source>
        <dbReference type="ARBA" id="ARBA00005988"/>
    </source>
</evidence>
<keyword evidence="11" id="KW-1185">Reference proteome</keyword>
<evidence type="ECO:0000256" key="5">
    <source>
        <dbReference type="ARBA" id="ARBA00022833"/>
    </source>
</evidence>
<dbReference type="Gene3D" id="3.40.630.10">
    <property type="entry name" value="Zn peptidases"/>
    <property type="match status" value="1"/>
</dbReference>
<gene>
    <name evidence="10" type="ORF">J40TS1_07000</name>
</gene>
<keyword evidence="4" id="KW-0378">Hydrolase</keyword>
<organism evidence="10 11">
    <name type="scientific">Paenibacillus montaniterrae</name>
    <dbReference type="NCBI Taxonomy" id="429341"/>
    <lineage>
        <taxon>Bacteria</taxon>
        <taxon>Bacillati</taxon>
        <taxon>Bacillota</taxon>
        <taxon>Bacilli</taxon>
        <taxon>Bacillales</taxon>
        <taxon>Paenibacillaceae</taxon>
        <taxon>Paenibacillus</taxon>
    </lineage>
</organism>
<dbReference type="SMART" id="SM00257">
    <property type="entry name" value="LysM"/>
    <property type="match status" value="2"/>
</dbReference>
<keyword evidence="5" id="KW-0862">Zinc</keyword>
<protein>
    <submittedName>
        <fullName evidence="10">Peptidase M14</fullName>
    </submittedName>
</protein>
<evidence type="ECO:0000256" key="6">
    <source>
        <dbReference type="ARBA" id="ARBA00023049"/>
    </source>
</evidence>
<dbReference type="RefSeq" id="WP_213513219.1">
    <property type="nucleotide sequence ID" value="NZ_BOSE01000001.1"/>
</dbReference>
<comment type="similarity">
    <text evidence="2 7">Belongs to the peptidase M14 family.</text>
</comment>
<keyword evidence="6" id="KW-0482">Metalloprotease</keyword>
<dbReference type="Pfam" id="PF01476">
    <property type="entry name" value="LysM"/>
    <property type="match status" value="2"/>
</dbReference>
<dbReference type="Gene3D" id="3.10.350.10">
    <property type="entry name" value="LysM domain"/>
    <property type="match status" value="2"/>
</dbReference>
<dbReference type="CDD" id="cd00118">
    <property type="entry name" value="LysM"/>
    <property type="match status" value="2"/>
</dbReference>
<sequence>MQIAVRPGDSLWGYSVMFDVPLQLILDSNPSLGTTLQVGDLVQIPGYIWHEYTVVAGDTLWKIARQNNIPLNLLLQSNPTLETEQLQIGTKIMLPHRVTGRVINGNKNYTYDQLLQDIERLRQVYPNLTTQSIGSSVMGKDIIELRAGSGPSEIHFNAAMHANEWITAGALMQFINDFMLAVTNSQPLNGQYVYPLYSMNTISFVPMVNPDGVNLVINGAPAEEPYRSQVLQINGGSTDFSGWKANIRGVDLNKQFPALWEVDAVKGPQQPAPRDYSGEAPLTEPEVQAIADLTRERSFNRVLALHTQGEEIYWGFQGLEPPESELYAQRMAAASGYQAVRNVNSTAGYKDWFIQDWRRPGFTIELGSGQNPLPLSQFPSISQATTAILLEAMKSAYS</sequence>
<dbReference type="InterPro" id="IPR000834">
    <property type="entry name" value="Peptidase_M14"/>
</dbReference>
<keyword evidence="3" id="KW-0645">Protease</keyword>
<accession>A0A919YJJ0</accession>
<dbReference type="SUPFAM" id="SSF53187">
    <property type="entry name" value="Zn-dependent exopeptidases"/>
    <property type="match status" value="1"/>
</dbReference>
<feature type="domain" description="LysM" evidence="8">
    <location>
        <begin position="50"/>
        <end position="94"/>
    </location>
</feature>
<evidence type="ECO:0000256" key="1">
    <source>
        <dbReference type="ARBA" id="ARBA00001947"/>
    </source>
</evidence>
<dbReference type="InterPro" id="IPR034274">
    <property type="entry name" value="ENP1_M14_CPD"/>
</dbReference>
<evidence type="ECO:0000256" key="4">
    <source>
        <dbReference type="ARBA" id="ARBA00022801"/>
    </source>
</evidence>
<dbReference type="CDD" id="cd06229">
    <property type="entry name" value="M14_Endopeptidase_I"/>
    <property type="match status" value="1"/>
</dbReference>
<dbReference type="InterPro" id="IPR036779">
    <property type="entry name" value="LysM_dom_sf"/>
</dbReference>
<dbReference type="GO" id="GO:0006508">
    <property type="term" value="P:proteolysis"/>
    <property type="evidence" value="ECO:0007669"/>
    <property type="project" value="UniProtKB-KW"/>
</dbReference>
<dbReference type="GO" id="GO:0004181">
    <property type="term" value="F:metallocarboxypeptidase activity"/>
    <property type="evidence" value="ECO:0007669"/>
    <property type="project" value="InterPro"/>
</dbReference>
<dbReference type="Pfam" id="PF00246">
    <property type="entry name" value="Peptidase_M14"/>
    <property type="match status" value="1"/>
</dbReference>
<evidence type="ECO:0000313" key="10">
    <source>
        <dbReference type="EMBL" id="GIP15058.1"/>
    </source>
</evidence>
<dbReference type="EMBL" id="BOSE01000001">
    <property type="protein sequence ID" value="GIP15058.1"/>
    <property type="molecule type" value="Genomic_DNA"/>
</dbReference>
<dbReference type="AlphaFoldDB" id="A0A919YJJ0"/>
<proteinExistence type="inferred from homology"/>
<comment type="cofactor">
    <cofactor evidence="1">
        <name>Zn(2+)</name>
        <dbReference type="ChEBI" id="CHEBI:29105"/>
    </cofactor>
</comment>
<dbReference type="PRINTS" id="PR00765">
    <property type="entry name" value="CRBOXYPTASEA"/>
</dbReference>
<dbReference type="GO" id="GO:0005615">
    <property type="term" value="C:extracellular space"/>
    <property type="evidence" value="ECO:0007669"/>
    <property type="project" value="TreeGrafter"/>
</dbReference>
<dbReference type="PROSITE" id="PS51782">
    <property type="entry name" value="LYSM"/>
    <property type="match status" value="1"/>
</dbReference>
<dbReference type="PROSITE" id="PS52035">
    <property type="entry name" value="PEPTIDASE_M14"/>
    <property type="match status" value="1"/>
</dbReference>
<dbReference type="PANTHER" id="PTHR11705:SF143">
    <property type="entry name" value="SLL0236 PROTEIN"/>
    <property type="match status" value="1"/>
</dbReference>
<evidence type="ECO:0000313" key="11">
    <source>
        <dbReference type="Proteomes" id="UP000683139"/>
    </source>
</evidence>
<evidence type="ECO:0000259" key="8">
    <source>
        <dbReference type="PROSITE" id="PS51782"/>
    </source>
</evidence>
<dbReference type="InterPro" id="IPR018392">
    <property type="entry name" value="LysM"/>
</dbReference>
<reference evidence="10" key="1">
    <citation type="submission" date="2021-03" db="EMBL/GenBank/DDBJ databases">
        <title>Antimicrobial resistance genes in bacteria isolated from Japanese honey, and their potential for conferring macrolide and lincosamide resistance in the American foulbrood pathogen Paenibacillus larvae.</title>
        <authorList>
            <person name="Okamoto M."/>
            <person name="Kumagai M."/>
            <person name="Kanamori H."/>
            <person name="Takamatsu D."/>
        </authorList>
    </citation>
    <scope>NUCLEOTIDE SEQUENCE</scope>
    <source>
        <strain evidence="10">J40TS1</strain>
    </source>
</reference>
<name>A0A919YJJ0_9BACL</name>
<dbReference type="Proteomes" id="UP000683139">
    <property type="component" value="Unassembled WGS sequence"/>
</dbReference>
<evidence type="ECO:0000256" key="7">
    <source>
        <dbReference type="PROSITE-ProRule" id="PRU01379"/>
    </source>
</evidence>
<dbReference type="SUPFAM" id="SSF54106">
    <property type="entry name" value="LysM domain"/>
    <property type="match status" value="1"/>
</dbReference>
<evidence type="ECO:0000256" key="3">
    <source>
        <dbReference type="ARBA" id="ARBA00022670"/>
    </source>
</evidence>
<feature type="domain" description="Peptidase M14" evidence="9">
    <location>
        <begin position="107"/>
        <end position="396"/>
    </location>
</feature>
<feature type="active site" description="Proton donor/acceptor" evidence="7">
    <location>
        <position position="365"/>
    </location>
</feature>
<dbReference type="SMART" id="SM00631">
    <property type="entry name" value="Zn_pept"/>
    <property type="match status" value="1"/>
</dbReference>
<dbReference type="GO" id="GO:0008270">
    <property type="term" value="F:zinc ion binding"/>
    <property type="evidence" value="ECO:0007669"/>
    <property type="project" value="InterPro"/>
</dbReference>
<dbReference type="PANTHER" id="PTHR11705">
    <property type="entry name" value="PROTEASE FAMILY M14 CARBOXYPEPTIDASE A,B"/>
    <property type="match status" value="1"/>
</dbReference>
<comment type="caution">
    <text evidence="10">The sequence shown here is derived from an EMBL/GenBank/DDBJ whole genome shotgun (WGS) entry which is preliminary data.</text>
</comment>
<evidence type="ECO:0000259" key="9">
    <source>
        <dbReference type="PROSITE" id="PS52035"/>
    </source>
</evidence>